<dbReference type="AlphaFoldDB" id="A0A286UNF0"/>
<proteinExistence type="predicted"/>
<dbReference type="InParanoid" id="A0A286UNF0"/>
<comment type="caution">
    <text evidence="1">The sequence shown here is derived from an EMBL/GenBank/DDBJ whole genome shotgun (WGS) entry which is preliminary data.</text>
</comment>
<organism evidence="1 2">
    <name type="scientific">Pyrrhoderma noxium</name>
    <dbReference type="NCBI Taxonomy" id="2282107"/>
    <lineage>
        <taxon>Eukaryota</taxon>
        <taxon>Fungi</taxon>
        <taxon>Dikarya</taxon>
        <taxon>Basidiomycota</taxon>
        <taxon>Agaricomycotina</taxon>
        <taxon>Agaricomycetes</taxon>
        <taxon>Hymenochaetales</taxon>
        <taxon>Hymenochaetaceae</taxon>
        <taxon>Pyrrhoderma</taxon>
    </lineage>
</organism>
<protein>
    <submittedName>
        <fullName evidence="1">Uncharacterized protein</fullName>
    </submittedName>
</protein>
<accession>A0A286UNF0</accession>
<name>A0A286UNF0_9AGAM</name>
<gene>
    <name evidence="1" type="ORF">PNOK_0375800</name>
</gene>
<dbReference type="Proteomes" id="UP000217199">
    <property type="component" value="Unassembled WGS sequence"/>
</dbReference>
<reference evidence="1 2" key="1">
    <citation type="journal article" date="2017" name="Mol. Ecol.">
        <title>Comparative and population genomic landscape of Phellinus noxius: A hypervariable fungus causing root rot in trees.</title>
        <authorList>
            <person name="Chung C.L."/>
            <person name="Lee T.J."/>
            <person name="Akiba M."/>
            <person name="Lee H.H."/>
            <person name="Kuo T.H."/>
            <person name="Liu D."/>
            <person name="Ke H.M."/>
            <person name="Yokoi T."/>
            <person name="Roa M.B."/>
            <person name="Lu M.J."/>
            <person name="Chang Y.Y."/>
            <person name="Ann P.J."/>
            <person name="Tsai J.N."/>
            <person name="Chen C.Y."/>
            <person name="Tzean S.S."/>
            <person name="Ota Y."/>
            <person name="Hattori T."/>
            <person name="Sahashi N."/>
            <person name="Liou R.F."/>
            <person name="Kikuchi T."/>
            <person name="Tsai I.J."/>
        </authorList>
    </citation>
    <scope>NUCLEOTIDE SEQUENCE [LARGE SCALE GENOMIC DNA]</scope>
    <source>
        <strain evidence="1 2">FFPRI411160</strain>
    </source>
</reference>
<evidence type="ECO:0000313" key="2">
    <source>
        <dbReference type="Proteomes" id="UP000217199"/>
    </source>
</evidence>
<dbReference type="EMBL" id="NBII01000003">
    <property type="protein sequence ID" value="PAV21131.1"/>
    <property type="molecule type" value="Genomic_DNA"/>
</dbReference>
<evidence type="ECO:0000313" key="1">
    <source>
        <dbReference type="EMBL" id="PAV21131.1"/>
    </source>
</evidence>
<sequence>MFPYALQQAASQPSHTRQALIFCIPSFPCSINLCQFSVFSNSFSPLFSLSRRQSIQFYVPLLSAGRFASFACLSLASFTS</sequence>
<keyword evidence="2" id="KW-1185">Reference proteome</keyword>